<keyword evidence="2" id="KW-1185">Reference proteome</keyword>
<comment type="caution">
    <text evidence="1">The sequence shown here is derived from an EMBL/GenBank/DDBJ whole genome shotgun (WGS) entry which is preliminary data.</text>
</comment>
<reference evidence="2" key="1">
    <citation type="journal article" date="2023" name="Commun. Biol.">
        <title>Genome analysis of Parmales, the sister group of diatoms, reveals the evolutionary specialization of diatoms from phago-mixotrophs to photoautotrophs.</title>
        <authorList>
            <person name="Ban H."/>
            <person name="Sato S."/>
            <person name="Yoshikawa S."/>
            <person name="Yamada K."/>
            <person name="Nakamura Y."/>
            <person name="Ichinomiya M."/>
            <person name="Sato N."/>
            <person name="Blanc-Mathieu R."/>
            <person name="Endo H."/>
            <person name="Kuwata A."/>
            <person name="Ogata H."/>
        </authorList>
    </citation>
    <scope>NUCLEOTIDE SEQUENCE [LARGE SCALE GENOMIC DNA]</scope>
    <source>
        <strain evidence="2">NIES 3700</strain>
    </source>
</reference>
<organism evidence="1 2">
    <name type="scientific">Triparma laevis f. longispina</name>
    <dbReference type="NCBI Taxonomy" id="1714387"/>
    <lineage>
        <taxon>Eukaryota</taxon>
        <taxon>Sar</taxon>
        <taxon>Stramenopiles</taxon>
        <taxon>Ochrophyta</taxon>
        <taxon>Bolidophyceae</taxon>
        <taxon>Parmales</taxon>
        <taxon>Triparmaceae</taxon>
        <taxon>Triparma</taxon>
    </lineage>
</organism>
<evidence type="ECO:0000313" key="2">
    <source>
        <dbReference type="Proteomes" id="UP001165122"/>
    </source>
</evidence>
<gene>
    <name evidence="1" type="ORF">TrLO_g7066</name>
</gene>
<protein>
    <submittedName>
        <fullName evidence="1">Uncharacterized protein</fullName>
    </submittedName>
</protein>
<evidence type="ECO:0000313" key="1">
    <source>
        <dbReference type="EMBL" id="GMH70648.1"/>
    </source>
</evidence>
<proteinExistence type="predicted"/>
<dbReference type="EMBL" id="BRXW01000625">
    <property type="protein sequence ID" value="GMH70648.1"/>
    <property type="molecule type" value="Genomic_DNA"/>
</dbReference>
<dbReference type="OrthoDB" id="191392at2759"/>
<accession>A0A9W7EC08</accession>
<dbReference type="AlphaFoldDB" id="A0A9W7EC08"/>
<dbReference type="Proteomes" id="UP001165122">
    <property type="component" value="Unassembled WGS sequence"/>
</dbReference>
<sequence length="377" mass="42839">MVAAASSPWITYGSITTTLLPNSYSNRLSTLLPTPSFSSKKKLALRWRVAQARSQVNRVQNEIAALDELRPQTLATEKRIKMLRVEAGKSESQIILLKSKQSKLGFPRRNNLLGTISKNLETFLASEQRSSSVLLNLLRTSSSPWSLLLSDTQSLLKMGTSPSLLSKTIQLKSSQRLIPHAAAIASRAATLEQYAPGILIAVDGYLEFVEPHLDLILERLDVIEPHIPFVLKHLEVLAPHCGVLLSNIDRLLLFADDNGKYLDPLLPWVPFFVDKIDALSPHFILLRPHFKYVLPHFDVIAPSAERFKEKLDVSRYADVLIWWFGWVLKLPPWVARFILRLPFVPCLANFLARRLPRWPVRRNYKIECNYEGCEIYA</sequence>
<name>A0A9W7EC08_9STRA</name>